<organism evidence="3 4">
    <name type="scientific">Deinococcus indicus</name>
    <dbReference type="NCBI Taxonomy" id="223556"/>
    <lineage>
        <taxon>Bacteria</taxon>
        <taxon>Thermotogati</taxon>
        <taxon>Deinococcota</taxon>
        <taxon>Deinococci</taxon>
        <taxon>Deinococcales</taxon>
        <taxon>Deinococcaceae</taxon>
        <taxon>Deinococcus</taxon>
    </lineage>
</organism>
<evidence type="ECO:0000313" key="2">
    <source>
        <dbReference type="EMBL" id="OWL93183.1"/>
    </source>
</evidence>
<dbReference type="EMBL" id="NHMK01000035">
    <property type="protein sequence ID" value="OWL93436.1"/>
    <property type="molecule type" value="Genomic_DNA"/>
</dbReference>
<feature type="signal peptide" evidence="1">
    <location>
        <begin position="1"/>
        <end position="20"/>
    </location>
</feature>
<name>A0A246BDZ6_9DEIO</name>
<dbReference type="RefSeq" id="WP_088250290.1">
    <property type="nucleotide sequence ID" value="NZ_BNAM01000015.1"/>
</dbReference>
<dbReference type="OrthoDB" id="71838at2"/>
<evidence type="ECO:0000313" key="3">
    <source>
        <dbReference type="EMBL" id="OWL93436.1"/>
    </source>
</evidence>
<keyword evidence="1" id="KW-0732">Signal</keyword>
<evidence type="ECO:0000256" key="1">
    <source>
        <dbReference type="SAM" id="SignalP"/>
    </source>
</evidence>
<reference evidence="3 4" key="1">
    <citation type="submission" date="2017-05" db="EMBL/GenBank/DDBJ databases">
        <title>De novo genome assembly of Deniococcus indicus strain DR1.</title>
        <authorList>
            <person name="Chauhan D."/>
            <person name="Yennamalli R.M."/>
            <person name="Priyadarshini R."/>
        </authorList>
    </citation>
    <scope>NUCLEOTIDE SEQUENCE [LARGE SCALE GENOMIC DNA]</scope>
    <source>
        <strain evidence="3 4">DR1</strain>
    </source>
</reference>
<accession>A0A246BDZ6</accession>
<sequence>MHRLTPHILALALLPGAAHAQNSLNGMAYVYDVPRLLNTSRVDLLEGLFTYRVSDRSGSAALRLTLDVRSVGGGRVHTTDLSVPTPLRAPALMTVQDVAWNLASQCFNLLPERRTPVASWLAGLSEGLPDNERREATFGPLTLRATPVPGGLKLSFTRSDQPGVRPWNRWCWTD</sequence>
<proteinExistence type="predicted"/>
<comment type="caution">
    <text evidence="3">The sequence shown here is derived from an EMBL/GenBank/DDBJ whole genome shotgun (WGS) entry which is preliminary data.</text>
</comment>
<feature type="chain" id="PRO_5011913669" evidence="1">
    <location>
        <begin position="21"/>
        <end position="174"/>
    </location>
</feature>
<protein>
    <submittedName>
        <fullName evidence="3">Uncharacterized protein</fullName>
    </submittedName>
</protein>
<dbReference type="AlphaFoldDB" id="A0A246BDZ6"/>
<evidence type="ECO:0000313" key="4">
    <source>
        <dbReference type="Proteomes" id="UP000197208"/>
    </source>
</evidence>
<gene>
    <name evidence="3" type="ORF">CBQ26_19595</name>
    <name evidence="2" type="ORF">CBQ26_20845</name>
</gene>
<keyword evidence="4" id="KW-1185">Reference proteome</keyword>
<dbReference type="EMBL" id="NHMK01000039">
    <property type="protein sequence ID" value="OWL93183.1"/>
    <property type="molecule type" value="Genomic_DNA"/>
</dbReference>
<dbReference type="Proteomes" id="UP000197208">
    <property type="component" value="Unassembled WGS sequence"/>
</dbReference>